<dbReference type="RefSeq" id="WP_110432680.1">
    <property type="nucleotide sequence ID" value="NZ_QGLR01000007.1"/>
</dbReference>
<dbReference type="InterPro" id="IPR029056">
    <property type="entry name" value="Ribokinase-like"/>
</dbReference>
<dbReference type="SUPFAM" id="SSF53613">
    <property type="entry name" value="Ribokinase-like"/>
    <property type="match status" value="1"/>
</dbReference>
<organism evidence="7 8">
    <name type="scientific">Gilliamella apicola</name>
    <dbReference type="NCBI Taxonomy" id="1196095"/>
    <lineage>
        <taxon>Bacteria</taxon>
        <taxon>Pseudomonadati</taxon>
        <taxon>Pseudomonadota</taxon>
        <taxon>Gammaproteobacteria</taxon>
        <taxon>Orbales</taxon>
        <taxon>Orbaceae</taxon>
        <taxon>Gilliamella</taxon>
    </lineage>
</organism>
<keyword evidence="3" id="KW-0547">Nucleotide-binding</keyword>
<evidence type="ECO:0000256" key="4">
    <source>
        <dbReference type="ARBA" id="ARBA00022777"/>
    </source>
</evidence>
<protein>
    <submittedName>
        <fullName evidence="7">Sugar kinase</fullName>
    </submittedName>
</protein>
<dbReference type="Proteomes" id="UP000247932">
    <property type="component" value="Unassembled WGS sequence"/>
</dbReference>
<feature type="domain" description="Carbohydrate kinase PfkB" evidence="6">
    <location>
        <begin position="4"/>
        <end position="303"/>
    </location>
</feature>
<evidence type="ECO:0000256" key="3">
    <source>
        <dbReference type="ARBA" id="ARBA00022741"/>
    </source>
</evidence>
<dbReference type="Gene3D" id="3.40.1190.20">
    <property type="match status" value="1"/>
</dbReference>
<comment type="similarity">
    <text evidence="1">Belongs to the carbohydrate kinase PfkB family.</text>
</comment>
<sequence>MEFKICAVGELLVEFLAKECNQRFDQPGEFVGPYPSGAPAIFASQVAKLGFPVVLFSCVGKDSFGKMCINRLKKDGVIVDGITSYSRANTGSAFVTYQDQSERNFIFNIPNSACGLLSFNNIDENLLKDCTHLHVMGSSLYSFRAIDAMRKALDIIKNKGGTISFDPNLRKEMFNIQEMEQSFGYIMEYTDIFLPSEKEVRYFTQNDESEQQTILALLKNGIKHIVVKGGAKGASYYGLDEQNSLKTFHVDGFSVDSVDPTGAGGCFGATFVSLLLAGYDVETALKFANVSGALAVSKLGPMEGTSSLEEIQTFLTKHAID</sequence>
<dbReference type="OrthoDB" id="9795789at2"/>
<dbReference type="STRING" id="1196095.GAPWK_0481"/>
<accession>A0A2V4EIA3</accession>
<proteinExistence type="inferred from homology"/>
<keyword evidence="5" id="KW-0067">ATP-binding</keyword>
<keyword evidence="8" id="KW-1185">Reference proteome</keyword>
<evidence type="ECO:0000256" key="5">
    <source>
        <dbReference type="ARBA" id="ARBA00022840"/>
    </source>
</evidence>
<evidence type="ECO:0000313" key="7">
    <source>
        <dbReference type="EMBL" id="PXZ08007.1"/>
    </source>
</evidence>
<dbReference type="PANTHER" id="PTHR43085">
    <property type="entry name" value="HEXOKINASE FAMILY MEMBER"/>
    <property type="match status" value="1"/>
</dbReference>
<dbReference type="InterPro" id="IPR050306">
    <property type="entry name" value="PfkB_Carbo_kinase"/>
</dbReference>
<evidence type="ECO:0000256" key="1">
    <source>
        <dbReference type="ARBA" id="ARBA00010688"/>
    </source>
</evidence>
<name>A0A2V4EIA3_9GAMM</name>
<keyword evidence="2" id="KW-0808">Transferase</keyword>
<dbReference type="InterPro" id="IPR011611">
    <property type="entry name" value="PfkB_dom"/>
</dbReference>
<dbReference type="PANTHER" id="PTHR43085:SF1">
    <property type="entry name" value="PSEUDOURIDINE KINASE-RELATED"/>
    <property type="match status" value="1"/>
</dbReference>
<keyword evidence="4 7" id="KW-0418">Kinase</keyword>
<evidence type="ECO:0000256" key="2">
    <source>
        <dbReference type="ARBA" id="ARBA00022679"/>
    </source>
</evidence>
<dbReference type="GO" id="GO:0005524">
    <property type="term" value="F:ATP binding"/>
    <property type="evidence" value="ECO:0007669"/>
    <property type="project" value="UniProtKB-KW"/>
</dbReference>
<comment type="caution">
    <text evidence="7">The sequence shown here is derived from an EMBL/GenBank/DDBJ whole genome shotgun (WGS) entry which is preliminary data.</text>
</comment>
<gene>
    <name evidence="7" type="ORF">DKK70_03065</name>
</gene>
<evidence type="ECO:0000259" key="6">
    <source>
        <dbReference type="Pfam" id="PF00294"/>
    </source>
</evidence>
<dbReference type="AlphaFoldDB" id="A0A2V4EIA3"/>
<dbReference type="GO" id="GO:0016301">
    <property type="term" value="F:kinase activity"/>
    <property type="evidence" value="ECO:0007669"/>
    <property type="project" value="UniProtKB-KW"/>
</dbReference>
<reference evidence="7 8" key="1">
    <citation type="submission" date="2018-05" db="EMBL/GenBank/DDBJ databases">
        <title>Reference genomes for bee gut microbiota database.</title>
        <authorList>
            <person name="Ellegaard K.M."/>
        </authorList>
    </citation>
    <scope>NUCLEOTIDE SEQUENCE [LARGE SCALE GENOMIC DNA]</scope>
    <source>
        <strain evidence="7 8">ESL0182</strain>
    </source>
</reference>
<dbReference type="EMBL" id="QGLR01000007">
    <property type="protein sequence ID" value="PXZ08007.1"/>
    <property type="molecule type" value="Genomic_DNA"/>
</dbReference>
<dbReference type="Pfam" id="PF00294">
    <property type="entry name" value="PfkB"/>
    <property type="match status" value="1"/>
</dbReference>
<evidence type="ECO:0000313" key="8">
    <source>
        <dbReference type="Proteomes" id="UP000247932"/>
    </source>
</evidence>
<dbReference type="CDD" id="cd01166">
    <property type="entry name" value="KdgK"/>
    <property type="match status" value="1"/>
</dbReference>